<evidence type="ECO:0000313" key="2">
    <source>
        <dbReference type="Proteomes" id="UP000821853"/>
    </source>
</evidence>
<dbReference type="EMBL" id="JABSTR010000001">
    <property type="protein sequence ID" value="KAH9361240.1"/>
    <property type="molecule type" value="Genomic_DNA"/>
</dbReference>
<dbReference type="AlphaFoldDB" id="A0A9J6FFX3"/>
<organism evidence="1 2">
    <name type="scientific">Haemaphysalis longicornis</name>
    <name type="common">Bush tick</name>
    <dbReference type="NCBI Taxonomy" id="44386"/>
    <lineage>
        <taxon>Eukaryota</taxon>
        <taxon>Metazoa</taxon>
        <taxon>Ecdysozoa</taxon>
        <taxon>Arthropoda</taxon>
        <taxon>Chelicerata</taxon>
        <taxon>Arachnida</taxon>
        <taxon>Acari</taxon>
        <taxon>Parasitiformes</taxon>
        <taxon>Ixodida</taxon>
        <taxon>Ixodoidea</taxon>
        <taxon>Ixodidae</taxon>
        <taxon>Haemaphysalinae</taxon>
        <taxon>Haemaphysalis</taxon>
    </lineage>
</organism>
<dbReference type="Proteomes" id="UP000821853">
    <property type="component" value="Chromosome 1"/>
</dbReference>
<keyword evidence="2" id="KW-1185">Reference proteome</keyword>
<accession>A0A9J6FFX3</accession>
<proteinExistence type="predicted"/>
<sequence>MLSRIYGITALRLSISFPSLESRRHIARRSSEVLDQVLVTSRGLQVTAALWATATAPGHTGELFLNECYRSLSSSFMARTIIRNEGTNYKNYRMERKRA</sequence>
<comment type="caution">
    <text evidence="1">The sequence shown here is derived from an EMBL/GenBank/DDBJ whole genome shotgun (WGS) entry which is preliminary data.</text>
</comment>
<name>A0A9J6FFX3_HAELO</name>
<evidence type="ECO:0000313" key="1">
    <source>
        <dbReference type="EMBL" id="KAH9361240.1"/>
    </source>
</evidence>
<gene>
    <name evidence="1" type="ORF">HPB48_006802</name>
</gene>
<dbReference type="VEuPathDB" id="VectorBase:HLOH_053149"/>
<protein>
    <submittedName>
        <fullName evidence="1">Uncharacterized protein</fullName>
    </submittedName>
</protein>
<reference evidence="1 2" key="1">
    <citation type="journal article" date="2020" name="Cell">
        <title>Large-Scale Comparative Analyses of Tick Genomes Elucidate Their Genetic Diversity and Vector Capacities.</title>
        <authorList>
            <consortium name="Tick Genome and Microbiome Consortium (TIGMIC)"/>
            <person name="Jia N."/>
            <person name="Wang J."/>
            <person name="Shi W."/>
            <person name="Du L."/>
            <person name="Sun Y."/>
            <person name="Zhan W."/>
            <person name="Jiang J.F."/>
            <person name="Wang Q."/>
            <person name="Zhang B."/>
            <person name="Ji P."/>
            <person name="Bell-Sakyi L."/>
            <person name="Cui X.M."/>
            <person name="Yuan T.T."/>
            <person name="Jiang B.G."/>
            <person name="Yang W.F."/>
            <person name="Lam T.T."/>
            <person name="Chang Q.C."/>
            <person name="Ding S.J."/>
            <person name="Wang X.J."/>
            <person name="Zhu J.G."/>
            <person name="Ruan X.D."/>
            <person name="Zhao L."/>
            <person name="Wei J.T."/>
            <person name="Ye R.Z."/>
            <person name="Que T.C."/>
            <person name="Du C.H."/>
            <person name="Zhou Y.H."/>
            <person name="Cheng J.X."/>
            <person name="Dai P.F."/>
            <person name="Guo W.B."/>
            <person name="Han X.H."/>
            <person name="Huang E.J."/>
            <person name="Li L.F."/>
            <person name="Wei W."/>
            <person name="Gao Y.C."/>
            <person name="Liu J.Z."/>
            <person name="Shao H.Z."/>
            <person name="Wang X."/>
            <person name="Wang C.C."/>
            <person name="Yang T.C."/>
            <person name="Huo Q.B."/>
            <person name="Li W."/>
            <person name="Chen H.Y."/>
            <person name="Chen S.E."/>
            <person name="Zhou L.G."/>
            <person name="Ni X.B."/>
            <person name="Tian J.H."/>
            <person name="Sheng Y."/>
            <person name="Liu T."/>
            <person name="Pan Y.S."/>
            <person name="Xia L.Y."/>
            <person name="Li J."/>
            <person name="Zhao F."/>
            <person name="Cao W.C."/>
        </authorList>
    </citation>
    <scope>NUCLEOTIDE SEQUENCE [LARGE SCALE GENOMIC DNA]</scope>
    <source>
        <strain evidence="1">HaeL-2018</strain>
    </source>
</reference>